<name>A0A067JU44_JATCU</name>
<dbReference type="EMBL" id="KK914831">
    <property type="protein sequence ID" value="KDP27491.1"/>
    <property type="molecule type" value="Genomic_DNA"/>
</dbReference>
<accession>A0A067JU44</accession>
<dbReference type="Proteomes" id="UP000027138">
    <property type="component" value="Unassembled WGS sequence"/>
</dbReference>
<keyword evidence="2" id="KW-1185">Reference proteome</keyword>
<evidence type="ECO:0000313" key="2">
    <source>
        <dbReference type="Proteomes" id="UP000027138"/>
    </source>
</evidence>
<reference evidence="1 2" key="1">
    <citation type="journal article" date="2014" name="PLoS ONE">
        <title>Global Analysis of Gene Expression Profiles in Physic Nut (Jatropha curcas L.) Seedlings Exposed to Salt Stress.</title>
        <authorList>
            <person name="Zhang L."/>
            <person name="Zhang C."/>
            <person name="Wu P."/>
            <person name="Chen Y."/>
            <person name="Li M."/>
            <person name="Jiang H."/>
            <person name="Wu G."/>
        </authorList>
    </citation>
    <scope>NUCLEOTIDE SEQUENCE [LARGE SCALE GENOMIC DNA]</scope>
    <source>
        <strain evidence="2">cv. GZQX0401</strain>
        <tissue evidence="1">Young leaves</tissue>
    </source>
</reference>
<gene>
    <name evidence="1" type="ORF">JCGZ_20026</name>
</gene>
<proteinExistence type="predicted"/>
<evidence type="ECO:0000313" key="1">
    <source>
        <dbReference type="EMBL" id="KDP27491.1"/>
    </source>
</evidence>
<protein>
    <submittedName>
        <fullName evidence="1">Uncharacterized protein</fullName>
    </submittedName>
</protein>
<dbReference type="AlphaFoldDB" id="A0A067JU44"/>
<organism evidence="1 2">
    <name type="scientific">Jatropha curcas</name>
    <name type="common">Barbados nut</name>
    <dbReference type="NCBI Taxonomy" id="180498"/>
    <lineage>
        <taxon>Eukaryota</taxon>
        <taxon>Viridiplantae</taxon>
        <taxon>Streptophyta</taxon>
        <taxon>Embryophyta</taxon>
        <taxon>Tracheophyta</taxon>
        <taxon>Spermatophyta</taxon>
        <taxon>Magnoliopsida</taxon>
        <taxon>eudicotyledons</taxon>
        <taxon>Gunneridae</taxon>
        <taxon>Pentapetalae</taxon>
        <taxon>rosids</taxon>
        <taxon>fabids</taxon>
        <taxon>Malpighiales</taxon>
        <taxon>Euphorbiaceae</taxon>
        <taxon>Crotonoideae</taxon>
        <taxon>Jatropheae</taxon>
        <taxon>Jatropha</taxon>
    </lineage>
</organism>
<sequence>MPSKHGRAIMHGWGVLKSGSLASKAQGVLGKQTLMNLCGTGVPLSTGWGVLIFVLPSWNCHGRARLDTP</sequence>